<proteinExistence type="predicted"/>
<dbReference type="PATRIC" id="fig|1337887.3.peg.2728"/>
<comment type="caution">
    <text evidence="1">The sequence shown here is derived from an EMBL/GenBank/DDBJ whole genome shotgun (WGS) entry which is preliminary data.</text>
</comment>
<reference evidence="1 2" key="1">
    <citation type="journal article" date="2014" name="FEMS Microbiol. Lett.">
        <title>Genome sequencing analysis reveals virulence-related gene content of Ochrobactrum intermedium strain 229E, a urease-positive strain isolated from the human gastric niche.</title>
        <authorList>
            <person name="Kulkarni G.J."/>
            <person name="Shetty S."/>
            <person name="Dharne M.S."/>
            <person name="Shouche Y.S."/>
        </authorList>
    </citation>
    <scope>NUCLEOTIDE SEQUENCE [LARGE SCALE GENOMIC DNA]</scope>
    <source>
        <strain evidence="1 2">229E</strain>
    </source>
</reference>
<gene>
    <name evidence="1" type="ORF">Q644_02915</name>
</gene>
<sequence length="72" mass="7971">MEKEGAPVLDEEEIALNRWKLTRASRGHFETEQAASVVKNAETPFIWLDGAVVAASLQASEVGFELNWRVGN</sequence>
<organism evidence="1 2">
    <name type="scientific">Brucella intermedia 229E</name>
    <dbReference type="NCBI Taxonomy" id="1337887"/>
    <lineage>
        <taxon>Bacteria</taxon>
        <taxon>Pseudomonadati</taxon>
        <taxon>Pseudomonadota</taxon>
        <taxon>Alphaproteobacteria</taxon>
        <taxon>Hyphomicrobiales</taxon>
        <taxon>Brucellaceae</taxon>
        <taxon>Brucella/Ochrobactrum group</taxon>
        <taxon>Brucella</taxon>
    </lineage>
</organism>
<evidence type="ECO:0000313" key="2">
    <source>
        <dbReference type="Proteomes" id="UP000016842"/>
    </source>
</evidence>
<dbReference type="EMBL" id="ASXJ01000142">
    <property type="protein sequence ID" value="ERM01689.1"/>
    <property type="molecule type" value="Genomic_DNA"/>
</dbReference>
<dbReference type="AlphaFoldDB" id="U4VAK1"/>
<name>U4VAK1_9HYPH</name>
<evidence type="ECO:0000313" key="1">
    <source>
        <dbReference type="EMBL" id="ERM01689.1"/>
    </source>
</evidence>
<accession>U4VAK1</accession>
<protein>
    <submittedName>
        <fullName evidence="1">Uncharacterized protein</fullName>
    </submittedName>
</protein>
<dbReference type="Proteomes" id="UP000016842">
    <property type="component" value="Unassembled WGS sequence"/>
</dbReference>